<evidence type="ECO:0000256" key="5">
    <source>
        <dbReference type="ARBA" id="ARBA00022741"/>
    </source>
</evidence>
<dbReference type="SUPFAM" id="SSF90123">
    <property type="entry name" value="ABC transporter transmembrane region"/>
    <property type="match status" value="1"/>
</dbReference>
<keyword evidence="2" id="KW-0813">Transport</keyword>
<dbReference type="InterPro" id="IPR039421">
    <property type="entry name" value="Type_1_exporter"/>
</dbReference>
<evidence type="ECO:0000313" key="14">
    <source>
        <dbReference type="Proteomes" id="UP000221369"/>
    </source>
</evidence>
<dbReference type="PROSITE" id="PS50893">
    <property type="entry name" value="ABC_TRANSPORTER_2"/>
    <property type="match status" value="1"/>
</dbReference>
<evidence type="ECO:0000256" key="8">
    <source>
        <dbReference type="ARBA" id="ARBA00023136"/>
    </source>
</evidence>
<dbReference type="GO" id="GO:0140359">
    <property type="term" value="F:ABC-type transporter activity"/>
    <property type="evidence" value="ECO:0007669"/>
    <property type="project" value="InterPro"/>
</dbReference>
<name>A0A2A9E140_9MICO</name>
<dbReference type="EMBL" id="PDJE01000001">
    <property type="protein sequence ID" value="PFG31890.1"/>
    <property type="molecule type" value="Genomic_DNA"/>
</dbReference>
<dbReference type="SMART" id="SM00382">
    <property type="entry name" value="AAA"/>
    <property type="match status" value="1"/>
</dbReference>
<keyword evidence="14" id="KW-1185">Reference proteome</keyword>
<accession>A0A2A9E140</accession>
<evidence type="ECO:0000313" key="13">
    <source>
        <dbReference type="EMBL" id="PFG31890.1"/>
    </source>
</evidence>
<evidence type="ECO:0000256" key="10">
    <source>
        <dbReference type="SAM" id="Phobius"/>
    </source>
</evidence>
<evidence type="ECO:0000259" key="12">
    <source>
        <dbReference type="PROSITE" id="PS50929"/>
    </source>
</evidence>
<comment type="caution">
    <text evidence="13">The sequence shown here is derived from an EMBL/GenBank/DDBJ whole genome shotgun (WGS) entry which is preliminary data.</text>
</comment>
<evidence type="ECO:0000259" key="11">
    <source>
        <dbReference type="PROSITE" id="PS50893"/>
    </source>
</evidence>
<dbReference type="AlphaFoldDB" id="A0A2A9E140"/>
<evidence type="ECO:0000256" key="4">
    <source>
        <dbReference type="ARBA" id="ARBA00022692"/>
    </source>
</evidence>
<feature type="domain" description="ABC transporter" evidence="11">
    <location>
        <begin position="353"/>
        <end position="588"/>
    </location>
</feature>
<dbReference type="GO" id="GO:0034040">
    <property type="term" value="F:ATPase-coupled lipid transmembrane transporter activity"/>
    <property type="evidence" value="ECO:0007669"/>
    <property type="project" value="TreeGrafter"/>
</dbReference>
<dbReference type="Gene3D" id="3.40.50.300">
    <property type="entry name" value="P-loop containing nucleotide triphosphate hydrolases"/>
    <property type="match status" value="1"/>
</dbReference>
<feature type="domain" description="ABC transmembrane type-1" evidence="12">
    <location>
        <begin position="38"/>
        <end position="316"/>
    </location>
</feature>
<comment type="subcellular location">
    <subcellularLocation>
        <location evidence="1">Cell membrane</location>
        <topology evidence="1">Multi-pass membrane protein</topology>
    </subcellularLocation>
</comment>
<dbReference type="GO" id="GO:0005886">
    <property type="term" value="C:plasma membrane"/>
    <property type="evidence" value="ECO:0007669"/>
    <property type="project" value="UniProtKB-SubCell"/>
</dbReference>
<gene>
    <name evidence="13" type="ORF">ATJ78_2872</name>
</gene>
<evidence type="ECO:0000256" key="1">
    <source>
        <dbReference type="ARBA" id="ARBA00004651"/>
    </source>
</evidence>
<dbReference type="Proteomes" id="UP000221369">
    <property type="component" value="Unassembled WGS sequence"/>
</dbReference>
<keyword evidence="5" id="KW-0547">Nucleotide-binding</keyword>
<dbReference type="PROSITE" id="PS00211">
    <property type="entry name" value="ABC_TRANSPORTER_1"/>
    <property type="match status" value="1"/>
</dbReference>
<feature type="transmembrane region" description="Helical" evidence="10">
    <location>
        <begin position="260"/>
        <end position="280"/>
    </location>
</feature>
<dbReference type="RefSeq" id="WP_098408841.1">
    <property type="nucleotide sequence ID" value="NZ_PDJE01000001.1"/>
</dbReference>
<dbReference type="SUPFAM" id="SSF52540">
    <property type="entry name" value="P-loop containing nucleoside triphosphate hydrolases"/>
    <property type="match status" value="1"/>
</dbReference>
<keyword evidence="3" id="KW-1003">Cell membrane</keyword>
<dbReference type="PANTHER" id="PTHR24221">
    <property type="entry name" value="ATP-BINDING CASSETTE SUB-FAMILY B"/>
    <property type="match status" value="1"/>
</dbReference>
<dbReference type="GO" id="GO:0005524">
    <property type="term" value="F:ATP binding"/>
    <property type="evidence" value="ECO:0007669"/>
    <property type="project" value="UniProtKB-KW"/>
</dbReference>
<feature type="transmembrane region" description="Helical" evidence="10">
    <location>
        <begin position="69"/>
        <end position="92"/>
    </location>
</feature>
<dbReference type="InterPro" id="IPR027417">
    <property type="entry name" value="P-loop_NTPase"/>
</dbReference>
<feature type="transmembrane region" description="Helical" evidence="10">
    <location>
        <begin position="159"/>
        <end position="192"/>
    </location>
</feature>
<reference evidence="13 14" key="1">
    <citation type="submission" date="2017-10" db="EMBL/GenBank/DDBJ databases">
        <title>Sequencing the genomes of 1000 actinobacteria strains.</title>
        <authorList>
            <person name="Klenk H.-P."/>
        </authorList>
    </citation>
    <scope>NUCLEOTIDE SEQUENCE [LARGE SCALE GENOMIC DNA]</scope>
    <source>
        <strain evidence="13 14">DSM 21798</strain>
    </source>
</reference>
<dbReference type="PANTHER" id="PTHR24221:SF654">
    <property type="entry name" value="ATP-BINDING CASSETTE SUB-FAMILY B MEMBER 6"/>
    <property type="match status" value="1"/>
</dbReference>
<dbReference type="InterPro" id="IPR017871">
    <property type="entry name" value="ABC_transporter-like_CS"/>
</dbReference>
<dbReference type="InterPro" id="IPR011527">
    <property type="entry name" value="ABC1_TM_dom"/>
</dbReference>
<dbReference type="InterPro" id="IPR003593">
    <property type="entry name" value="AAA+_ATPase"/>
</dbReference>
<keyword evidence="4 10" id="KW-0812">Transmembrane</keyword>
<keyword evidence="6" id="KW-0067">ATP-binding</keyword>
<dbReference type="Gene3D" id="1.20.1560.10">
    <property type="entry name" value="ABC transporter type 1, transmembrane domain"/>
    <property type="match status" value="1"/>
</dbReference>
<dbReference type="FunFam" id="3.40.50.300:FF:000299">
    <property type="entry name" value="ABC transporter ATP-binding protein/permease"/>
    <property type="match status" value="1"/>
</dbReference>
<feature type="transmembrane region" description="Helical" evidence="10">
    <location>
        <begin position="23"/>
        <end position="49"/>
    </location>
</feature>
<dbReference type="Pfam" id="PF00005">
    <property type="entry name" value="ABC_tran"/>
    <property type="match status" value="1"/>
</dbReference>
<evidence type="ECO:0000256" key="7">
    <source>
        <dbReference type="ARBA" id="ARBA00022989"/>
    </source>
</evidence>
<dbReference type="PROSITE" id="PS50929">
    <property type="entry name" value="ABC_TM1F"/>
    <property type="match status" value="1"/>
</dbReference>
<evidence type="ECO:0000256" key="3">
    <source>
        <dbReference type="ARBA" id="ARBA00022475"/>
    </source>
</evidence>
<dbReference type="InterPro" id="IPR036640">
    <property type="entry name" value="ABC1_TM_sf"/>
</dbReference>
<sequence>MKALYGLYRDVLNILPGRAKRFLTLYSVGLGILAILDAAALGVLAIVITPLISQTTITLPIVGEVGGPGLIGAIALVCALIVFKGVGAVALLRIATKRFATYELELGTMLFESFTALPWTERLKKNSSDIVRLTDGSVGAIVAGFLLPGSTLLGESLSFIAVVVVLAVAQPVVAIITLVYMGLLGLLLYIVVAKRSRQAGKTNLKYTLQTSRLITEMVGALKEVTLRNKLAEVSDVVRAGRVHSSRARADVQFYGQVPRYVLEAGIVGGFVLVGIAGFIGGGLEQALAAIAMFGLAGFRVAPSIVRVQTIVNKMTANAPHAEIVLREIQEGESAKQAVSEEDTAEIPTRPSAIALSDVSFSYGNDNVRALDSVNFTVPFGSTVAFVGSSGAGKSTMIDLILGLISPTVGTVSLDETDLRSIRRAWRSRVGYVPQDVALFDATVAQNVALSWTDDVDNERVREVLAQAQLLETIEARPGGINAPIGERGLSLSGGQRQRLGIARALYGRPLVLVMDEATSALDSRTEAAVSRAISELQGEVTVILVAHRLSTIKDADQIFFLRDGRVDAQGTFSELVRDVPDFAEQAALSGLGNNQDGKSEAE</sequence>
<comment type="similarity">
    <text evidence="9">Belongs to the ABC transporter superfamily. Lipid exporter (TC 3.A.1.106) family.</text>
</comment>
<evidence type="ECO:0000256" key="6">
    <source>
        <dbReference type="ARBA" id="ARBA00022840"/>
    </source>
</evidence>
<organism evidence="13 14">
    <name type="scientific">Paramicrobacterium agarici</name>
    <dbReference type="NCBI Taxonomy" id="630514"/>
    <lineage>
        <taxon>Bacteria</taxon>
        <taxon>Bacillati</taxon>
        <taxon>Actinomycetota</taxon>
        <taxon>Actinomycetes</taxon>
        <taxon>Micrococcales</taxon>
        <taxon>Microbacteriaceae</taxon>
        <taxon>Paramicrobacterium</taxon>
    </lineage>
</organism>
<dbReference type="InterPro" id="IPR003439">
    <property type="entry name" value="ABC_transporter-like_ATP-bd"/>
</dbReference>
<keyword evidence="8 10" id="KW-0472">Membrane</keyword>
<protein>
    <submittedName>
        <fullName evidence="13">ABC-type multidrug transport system fused ATPase/permease subunit</fullName>
    </submittedName>
</protein>
<evidence type="ECO:0000256" key="2">
    <source>
        <dbReference type="ARBA" id="ARBA00022448"/>
    </source>
</evidence>
<proteinExistence type="inferred from homology"/>
<evidence type="ECO:0000256" key="9">
    <source>
        <dbReference type="ARBA" id="ARBA00061644"/>
    </source>
</evidence>
<dbReference type="GO" id="GO:0016887">
    <property type="term" value="F:ATP hydrolysis activity"/>
    <property type="evidence" value="ECO:0007669"/>
    <property type="project" value="InterPro"/>
</dbReference>
<keyword evidence="7 10" id="KW-1133">Transmembrane helix</keyword>